<reference evidence="1 2" key="1">
    <citation type="submission" date="2018-09" db="EMBL/GenBank/DDBJ databases">
        <title>Murine metabolic-syndrome-specific gut microbial biobank.</title>
        <authorList>
            <person name="Liu C."/>
        </authorList>
    </citation>
    <scope>NUCLEOTIDE SEQUENCE [LARGE SCALE GENOMIC DNA]</scope>
    <source>
        <strain evidence="1 2">0.1xD8-82</strain>
    </source>
</reference>
<organism evidence="1 2">
    <name type="scientific">Parablautia intestinalis</name>
    <dbReference type="NCBI Taxonomy" id="2320100"/>
    <lineage>
        <taxon>Bacteria</taxon>
        <taxon>Bacillati</taxon>
        <taxon>Bacillota</taxon>
        <taxon>Clostridia</taxon>
        <taxon>Lachnospirales</taxon>
        <taxon>Lachnospiraceae</taxon>
        <taxon>Parablautia</taxon>
    </lineage>
</organism>
<proteinExistence type="predicted"/>
<name>A0A3A9AA99_9FIRM</name>
<evidence type="ECO:0000313" key="2">
    <source>
        <dbReference type="Proteomes" id="UP000280696"/>
    </source>
</evidence>
<protein>
    <submittedName>
        <fullName evidence="1">Uncharacterized protein</fullName>
    </submittedName>
</protein>
<dbReference type="AlphaFoldDB" id="A0A3A9AA99"/>
<gene>
    <name evidence="1" type="ORF">D7V94_19670</name>
</gene>
<dbReference type="EMBL" id="RAYQ01000030">
    <property type="protein sequence ID" value="RKI88198.1"/>
    <property type="molecule type" value="Genomic_DNA"/>
</dbReference>
<sequence>MPERTLTTEYQYVRTQNIRNIYTGDEGRASRKNICRQRGGWQHFNGVKTRNRNRRRKNMSGIPGVGQRWQAALKSG</sequence>
<accession>A0A3A9AA99</accession>
<evidence type="ECO:0000313" key="1">
    <source>
        <dbReference type="EMBL" id="RKI88198.1"/>
    </source>
</evidence>
<dbReference type="Proteomes" id="UP000280696">
    <property type="component" value="Unassembled WGS sequence"/>
</dbReference>
<comment type="caution">
    <text evidence="1">The sequence shown here is derived from an EMBL/GenBank/DDBJ whole genome shotgun (WGS) entry which is preliminary data.</text>
</comment>
<keyword evidence="2" id="KW-1185">Reference proteome</keyword>